<proteinExistence type="predicted"/>
<dbReference type="Proteomes" id="UP000285405">
    <property type="component" value="Unassembled WGS sequence"/>
</dbReference>
<feature type="region of interest" description="Disordered" evidence="2">
    <location>
        <begin position="1"/>
        <end position="77"/>
    </location>
</feature>
<feature type="compositionally biased region" description="Basic and acidic residues" evidence="2">
    <location>
        <begin position="66"/>
        <end position="77"/>
    </location>
</feature>
<keyword evidence="1" id="KW-0597">Phosphoprotein</keyword>
<feature type="compositionally biased region" description="Polar residues" evidence="2">
    <location>
        <begin position="382"/>
        <end position="391"/>
    </location>
</feature>
<comment type="caution">
    <text evidence="5">The sequence shown here is derived from an EMBL/GenBank/DDBJ whole genome shotgun (WGS) entry which is preliminary data.</text>
</comment>
<feature type="domain" description="SUZ" evidence="4">
    <location>
        <begin position="348"/>
        <end position="432"/>
    </location>
</feature>
<feature type="compositionally biased region" description="Polar residues" evidence="2">
    <location>
        <begin position="18"/>
        <end position="33"/>
    </location>
</feature>
<dbReference type="SUPFAM" id="SSF82708">
    <property type="entry name" value="R3H domain"/>
    <property type="match status" value="1"/>
</dbReference>
<feature type="region of interest" description="Disordered" evidence="2">
    <location>
        <begin position="756"/>
        <end position="777"/>
    </location>
</feature>
<dbReference type="GO" id="GO:0006012">
    <property type="term" value="P:galactose metabolic process"/>
    <property type="evidence" value="ECO:0007669"/>
    <property type="project" value="TreeGrafter"/>
</dbReference>
<feature type="domain" description="R3H" evidence="3">
    <location>
        <begin position="284"/>
        <end position="347"/>
    </location>
</feature>
<protein>
    <submittedName>
        <fullName evidence="5">Putative r3h domain-containing protein</fullName>
    </submittedName>
</protein>
<evidence type="ECO:0000259" key="3">
    <source>
        <dbReference type="PROSITE" id="PS51061"/>
    </source>
</evidence>
<dbReference type="PROSITE" id="PS51061">
    <property type="entry name" value="R3H"/>
    <property type="match status" value="1"/>
</dbReference>
<dbReference type="Gene3D" id="3.30.1370.50">
    <property type="entry name" value="R3H-like domain"/>
    <property type="match status" value="1"/>
</dbReference>
<feature type="compositionally biased region" description="Basic and acidic residues" evidence="2">
    <location>
        <begin position="470"/>
        <end position="479"/>
    </location>
</feature>
<dbReference type="InterPro" id="IPR036867">
    <property type="entry name" value="R3H_dom_sf"/>
</dbReference>
<organism evidence="5 6">
    <name type="scientific">Golovinomyces cichoracearum</name>
    <dbReference type="NCBI Taxonomy" id="62708"/>
    <lineage>
        <taxon>Eukaryota</taxon>
        <taxon>Fungi</taxon>
        <taxon>Dikarya</taxon>
        <taxon>Ascomycota</taxon>
        <taxon>Pezizomycotina</taxon>
        <taxon>Leotiomycetes</taxon>
        <taxon>Erysiphales</taxon>
        <taxon>Erysiphaceae</taxon>
        <taxon>Golovinomyces</taxon>
    </lineage>
</organism>
<dbReference type="Pfam" id="PF01424">
    <property type="entry name" value="R3H"/>
    <property type="match status" value="1"/>
</dbReference>
<feature type="compositionally biased region" description="Polar residues" evidence="2">
    <location>
        <begin position="561"/>
        <end position="581"/>
    </location>
</feature>
<feature type="compositionally biased region" description="Pro residues" evidence="2">
    <location>
        <begin position="768"/>
        <end position="777"/>
    </location>
</feature>
<sequence>MSTDTSRLSFAKVAASTGKDNNSSFARIATSTPRDTRKENTPTQQNPGMIQETKNQSNGSLNNKNNSKEGKMSPNLDCRKDKQQDFVRSGIDDSHAKILDAVKALNVTPSLPKLAVNGSNIKKKTKTASGFPDIFNQVDSDSESVPKYPSLDDKSTVSGINSTIDEKESILPEESVSVKAVEDDEIFSGRGSVIAGSRIGSESAALVYRAQFCEVTERQNNTLLQEDRIKAVVATSNSFSGQQLLGDRKSKTNNLPDISEGFNLFYRQSPDEKLLEALDSVKDRIFLLRLEQEVIEFVRSSKEPFIDLPPCNSFCRMITHKLADYYHLTHQVDAVAGAVRIFRTPFCRLPPSLTSLSNPLNSLNTPPPATMKIMRRGGDTGPSPSKAVSESGSDEKEKGLSAKEKSIPLVLSREEREAAYNKARERIFGKEEKSRDPTPEIEDGNEISRSSSLSTKDRTGQSRRTKPIKQRRDDSENFDSRSQYAPFFPQQQGPTWIPSARYSPIAHQSFIGNNRPFQHPLSPQYTAPPQQFNPVLTHAGNIQSFSMTQVPHSTQKTQRFQSNDAHNSTFGSPVQSPSLLHQQWPQPIPSSPYQQPLPTVRAPPISIPYAFGQLPNTVNPADPKSQHPIPGSFNRHAFNPKTQSFVPGGVGVPMLQQVTHHVAPYLDNSHHNSSPSSFNAYNSAHHQFGNGMSYNMARQNSKNSLPSYHVSPLMAHRQMMHQTVQINPSQGMLHGMLPGMPQNHTQGISIAHSIQMGNHLPNNGNPSTLPPKPPSGI</sequence>
<dbReference type="InterPro" id="IPR001374">
    <property type="entry name" value="R3H_dom"/>
</dbReference>
<feature type="region of interest" description="Disordered" evidence="2">
    <location>
        <begin position="357"/>
        <end position="407"/>
    </location>
</feature>
<reference evidence="5 6" key="1">
    <citation type="journal article" date="2018" name="BMC Genomics">
        <title>Comparative genome analyses reveal sequence features reflecting distinct modes of host-adaptation between dicot and monocot powdery mildew.</title>
        <authorList>
            <person name="Wu Y."/>
            <person name="Ma X."/>
            <person name="Pan Z."/>
            <person name="Kale S.D."/>
            <person name="Song Y."/>
            <person name="King H."/>
            <person name="Zhang Q."/>
            <person name="Presley C."/>
            <person name="Deng X."/>
            <person name="Wei C.I."/>
            <person name="Xiao S."/>
        </authorList>
    </citation>
    <scope>NUCLEOTIDE SEQUENCE [LARGE SCALE GENOMIC DNA]</scope>
    <source>
        <strain evidence="5">UCSC1</strain>
    </source>
</reference>
<dbReference type="PANTHER" id="PTHR15672">
    <property type="entry name" value="CAMP-REGULATED PHOSPHOPROTEIN 21 RELATED R3H DOMAIN CONTAINING PROTEIN"/>
    <property type="match status" value="1"/>
</dbReference>
<evidence type="ECO:0000259" key="4">
    <source>
        <dbReference type="PROSITE" id="PS51673"/>
    </source>
</evidence>
<dbReference type="InterPro" id="IPR024771">
    <property type="entry name" value="SUZ"/>
</dbReference>
<name>A0A420HAZ5_9PEZI</name>
<dbReference type="EMBL" id="MCBR01021050">
    <property type="protein sequence ID" value="RKF54573.1"/>
    <property type="molecule type" value="Genomic_DNA"/>
</dbReference>
<dbReference type="PANTHER" id="PTHR15672:SF8">
    <property type="entry name" value="PROTEIN ENCORE"/>
    <property type="match status" value="1"/>
</dbReference>
<dbReference type="OrthoDB" id="278430at2759"/>
<evidence type="ECO:0000313" key="6">
    <source>
        <dbReference type="Proteomes" id="UP000285405"/>
    </source>
</evidence>
<evidence type="ECO:0000256" key="1">
    <source>
        <dbReference type="ARBA" id="ARBA00022553"/>
    </source>
</evidence>
<dbReference type="PROSITE" id="PS51673">
    <property type="entry name" value="SUZ"/>
    <property type="match status" value="1"/>
</dbReference>
<dbReference type="CDD" id="cd02642">
    <property type="entry name" value="R3H_encore_like"/>
    <property type="match status" value="1"/>
</dbReference>
<dbReference type="GO" id="GO:0003676">
    <property type="term" value="F:nucleic acid binding"/>
    <property type="evidence" value="ECO:0007669"/>
    <property type="project" value="UniProtKB-UniRule"/>
</dbReference>
<dbReference type="Pfam" id="PF12752">
    <property type="entry name" value="SUZ"/>
    <property type="match status" value="1"/>
</dbReference>
<gene>
    <name evidence="5" type="ORF">GcC1_210010</name>
</gene>
<feature type="compositionally biased region" description="Basic and acidic residues" evidence="2">
    <location>
        <begin position="393"/>
        <end position="407"/>
    </location>
</feature>
<evidence type="ECO:0000313" key="5">
    <source>
        <dbReference type="EMBL" id="RKF54573.1"/>
    </source>
</evidence>
<feature type="region of interest" description="Disordered" evidence="2">
    <location>
        <begin position="423"/>
        <end position="498"/>
    </location>
</feature>
<feature type="compositionally biased region" description="Low complexity" evidence="2">
    <location>
        <begin position="54"/>
        <end position="65"/>
    </location>
</feature>
<feature type="region of interest" description="Disordered" evidence="2">
    <location>
        <begin position="561"/>
        <end position="582"/>
    </location>
</feature>
<feature type="compositionally biased region" description="Basic and acidic residues" evidence="2">
    <location>
        <begin position="423"/>
        <end position="438"/>
    </location>
</feature>
<dbReference type="AlphaFoldDB" id="A0A420HAZ5"/>
<dbReference type="InterPro" id="IPR051937">
    <property type="entry name" value="R3H_domain_containing"/>
</dbReference>
<accession>A0A420HAZ5</accession>
<dbReference type="SMART" id="SM00393">
    <property type="entry name" value="R3H"/>
    <property type="match status" value="1"/>
</dbReference>
<evidence type="ECO:0000256" key="2">
    <source>
        <dbReference type="SAM" id="MobiDB-lite"/>
    </source>
</evidence>